<keyword evidence="5" id="KW-1185">Reference proteome</keyword>
<dbReference type="CTD" id="20202124"/>
<dbReference type="OrthoDB" id="5854099at2759"/>
<dbReference type="Pfam" id="PF15002">
    <property type="entry name" value="ERK-JNK_inhib"/>
    <property type="match status" value="1"/>
</dbReference>
<reference evidence="4" key="3">
    <citation type="submission" date="2015-06" db="UniProtKB">
        <authorList>
            <consortium name="EnsemblMetazoa"/>
        </authorList>
    </citation>
    <scope>IDENTIFICATION</scope>
</reference>
<dbReference type="AlphaFoldDB" id="T1EZX4"/>
<protein>
    <recommendedName>
        <fullName evidence="6">Coiled-coil domain-containing protein 134</fullName>
    </recommendedName>
</protein>
<keyword evidence="2" id="KW-0732">Signal</keyword>
<evidence type="ECO:0000256" key="2">
    <source>
        <dbReference type="SAM" id="SignalP"/>
    </source>
</evidence>
<dbReference type="RefSeq" id="XP_009011859.1">
    <property type="nucleotide sequence ID" value="XM_009013611.1"/>
</dbReference>
<dbReference type="EMBL" id="KB095905">
    <property type="protein sequence ID" value="ESO10045.1"/>
    <property type="molecule type" value="Genomic_DNA"/>
</dbReference>
<feature type="chain" id="PRO_5010980137" description="Coiled-coil domain-containing protein 134" evidence="2">
    <location>
        <begin position="35"/>
        <end position="245"/>
    </location>
</feature>
<evidence type="ECO:0000313" key="3">
    <source>
        <dbReference type="EMBL" id="ESO10045.1"/>
    </source>
</evidence>
<dbReference type="GeneID" id="20202124"/>
<evidence type="ECO:0008006" key="6">
    <source>
        <dbReference type="Google" id="ProtNLM"/>
    </source>
</evidence>
<dbReference type="KEGG" id="hro:HELRODRAFT_167889"/>
<dbReference type="PANTHER" id="PTHR14735:SF1">
    <property type="entry name" value="COILED-COIL DOMAIN-CONTAINING PROTEIN 134"/>
    <property type="match status" value="1"/>
</dbReference>
<evidence type="ECO:0000313" key="5">
    <source>
        <dbReference type="Proteomes" id="UP000015101"/>
    </source>
</evidence>
<dbReference type="eggNOG" id="ENOG502QVE7">
    <property type="taxonomic scope" value="Eukaryota"/>
</dbReference>
<accession>T1EZX4</accession>
<dbReference type="InterPro" id="IPR026321">
    <property type="entry name" value="CC134"/>
</dbReference>
<sequence>MNVYFNILYKNLRFAHLFALLLLVAVVSFTNADAAGEHAEKNAASSIHPDVALKTYRKLLKEKLKVITQALSTVLKSSFEKQRKVVGILVEKILKFFSEAKVRLTELGIAPGDPFPSDDNIKEVFSLVLENTYFLGKLVLHMPDLVHETITKFPEWKILVQYAVGFSNDSNAFIGVDDKILHLMAQEFEIVEKDPEYVNPNSRKYVEEKQRQLEMELKEMKKVIAKEKKKKQKGPKLSGPRRYEL</sequence>
<dbReference type="EMBL" id="AMQM01002861">
    <property type="status" value="NOT_ANNOTATED_CDS"/>
    <property type="molecule type" value="Genomic_DNA"/>
</dbReference>
<evidence type="ECO:0000256" key="1">
    <source>
        <dbReference type="SAM" id="MobiDB-lite"/>
    </source>
</evidence>
<dbReference type="STRING" id="6412.T1EZX4"/>
<dbReference type="EnsemblMetazoa" id="HelroT167889">
    <property type="protein sequence ID" value="HelroP167889"/>
    <property type="gene ID" value="HelroG167889"/>
</dbReference>
<dbReference type="OMA" id="FAWAYKF"/>
<feature type="region of interest" description="Disordered" evidence="1">
    <location>
        <begin position="225"/>
        <end position="245"/>
    </location>
</feature>
<dbReference type="InParanoid" id="T1EZX4"/>
<evidence type="ECO:0000313" key="4">
    <source>
        <dbReference type="EnsemblMetazoa" id="HelroP167889"/>
    </source>
</evidence>
<proteinExistence type="predicted"/>
<dbReference type="PANTHER" id="PTHR14735">
    <property type="entry name" value="COILED-COIL DOMAIN-CONTAINING PROTEIN 134"/>
    <property type="match status" value="1"/>
</dbReference>
<reference evidence="5" key="1">
    <citation type="submission" date="2012-12" db="EMBL/GenBank/DDBJ databases">
        <authorList>
            <person name="Hellsten U."/>
            <person name="Grimwood J."/>
            <person name="Chapman J.A."/>
            <person name="Shapiro H."/>
            <person name="Aerts A."/>
            <person name="Otillar R.P."/>
            <person name="Terry A.Y."/>
            <person name="Boore J.L."/>
            <person name="Simakov O."/>
            <person name="Marletaz F."/>
            <person name="Cho S.-J."/>
            <person name="Edsinger-Gonzales E."/>
            <person name="Havlak P."/>
            <person name="Kuo D.-H."/>
            <person name="Larsson T."/>
            <person name="Lv J."/>
            <person name="Arendt D."/>
            <person name="Savage R."/>
            <person name="Osoegawa K."/>
            <person name="de Jong P."/>
            <person name="Lindberg D.R."/>
            <person name="Seaver E.C."/>
            <person name="Weisblat D.A."/>
            <person name="Putnam N.H."/>
            <person name="Grigoriev I.V."/>
            <person name="Rokhsar D.S."/>
        </authorList>
    </citation>
    <scope>NUCLEOTIDE SEQUENCE</scope>
</reference>
<feature type="signal peptide" evidence="2">
    <location>
        <begin position="1"/>
        <end position="34"/>
    </location>
</feature>
<dbReference type="Proteomes" id="UP000015101">
    <property type="component" value="Unassembled WGS sequence"/>
</dbReference>
<dbReference type="HOGENOM" id="CLU_099195_1_0_1"/>
<name>T1EZX4_HELRO</name>
<organism evidence="4 5">
    <name type="scientific">Helobdella robusta</name>
    <name type="common">Californian leech</name>
    <dbReference type="NCBI Taxonomy" id="6412"/>
    <lineage>
        <taxon>Eukaryota</taxon>
        <taxon>Metazoa</taxon>
        <taxon>Spiralia</taxon>
        <taxon>Lophotrochozoa</taxon>
        <taxon>Annelida</taxon>
        <taxon>Clitellata</taxon>
        <taxon>Hirudinea</taxon>
        <taxon>Rhynchobdellida</taxon>
        <taxon>Glossiphoniidae</taxon>
        <taxon>Helobdella</taxon>
    </lineage>
</organism>
<gene>
    <name evidence="4" type="primary">20202124</name>
    <name evidence="3" type="ORF">HELRODRAFT_167889</name>
</gene>
<reference evidence="3 5" key="2">
    <citation type="journal article" date="2013" name="Nature">
        <title>Insights into bilaterian evolution from three spiralian genomes.</title>
        <authorList>
            <person name="Simakov O."/>
            <person name="Marletaz F."/>
            <person name="Cho S.J."/>
            <person name="Edsinger-Gonzales E."/>
            <person name="Havlak P."/>
            <person name="Hellsten U."/>
            <person name="Kuo D.H."/>
            <person name="Larsson T."/>
            <person name="Lv J."/>
            <person name="Arendt D."/>
            <person name="Savage R."/>
            <person name="Osoegawa K."/>
            <person name="de Jong P."/>
            <person name="Grimwood J."/>
            <person name="Chapman J.A."/>
            <person name="Shapiro H."/>
            <person name="Aerts A."/>
            <person name="Otillar R.P."/>
            <person name="Terry A.Y."/>
            <person name="Boore J.L."/>
            <person name="Grigoriev I.V."/>
            <person name="Lindberg D.R."/>
            <person name="Seaver E.C."/>
            <person name="Weisblat D.A."/>
            <person name="Putnam N.H."/>
            <person name="Rokhsar D.S."/>
        </authorList>
    </citation>
    <scope>NUCLEOTIDE SEQUENCE</scope>
</reference>